<feature type="region of interest" description="Disordered" evidence="1">
    <location>
        <begin position="283"/>
        <end position="306"/>
    </location>
</feature>
<accession>A0A1L7CI11</accession>
<evidence type="ECO:0000313" key="2">
    <source>
        <dbReference type="EMBL" id="APT85459.1"/>
    </source>
</evidence>
<evidence type="ECO:0000313" key="3">
    <source>
        <dbReference type="Proteomes" id="UP000185478"/>
    </source>
</evidence>
<evidence type="ECO:0000256" key="1">
    <source>
        <dbReference type="SAM" id="MobiDB-lite"/>
    </source>
</evidence>
<organism evidence="2 3">
    <name type="scientific">Corynebacterium aquilae DSM 44791</name>
    <dbReference type="NCBI Taxonomy" id="1431546"/>
    <lineage>
        <taxon>Bacteria</taxon>
        <taxon>Bacillati</taxon>
        <taxon>Actinomycetota</taxon>
        <taxon>Actinomycetes</taxon>
        <taxon>Mycobacteriales</taxon>
        <taxon>Corynebacteriaceae</taxon>
        <taxon>Corynebacterium</taxon>
    </lineage>
</organism>
<keyword evidence="3" id="KW-1185">Reference proteome</keyword>
<dbReference type="OrthoDB" id="5139616at2"/>
<dbReference type="Proteomes" id="UP000185478">
    <property type="component" value="Chromosome"/>
</dbReference>
<dbReference type="EMBL" id="CP009245">
    <property type="protein sequence ID" value="APT85459.1"/>
    <property type="molecule type" value="Genomic_DNA"/>
</dbReference>
<reference evidence="2 3" key="1">
    <citation type="submission" date="2014-08" db="EMBL/GenBank/DDBJ databases">
        <title>Complete genome sequence of Corynebacterium aquilae S-613T(T) (=DSM 44791(T)), isolated from the choana of a healthy golden eagle.</title>
        <authorList>
            <person name="Ruckert C."/>
            <person name="Albersmeier A."/>
            <person name="Winkler A."/>
            <person name="Kalinowski J."/>
        </authorList>
    </citation>
    <scope>NUCLEOTIDE SEQUENCE [LARGE SCALE GENOMIC DNA]</scope>
    <source>
        <strain evidence="2 3">S-613</strain>
    </source>
</reference>
<dbReference type="KEGG" id="caqu:CAQU_10805"/>
<proteinExistence type="predicted"/>
<dbReference type="RefSeq" id="WP_075727534.1">
    <property type="nucleotide sequence ID" value="NZ_CP009245.1"/>
</dbReference>
<gene>
    <name evidence="2" type="ORF">CAQU_10805</name>
</gene>
<sequence>MALQALSEQAGAHTIVDSSLSGRLSQSLGSLGTLSISQDTVSVTIDTGVMRWAFEQWDLPHADVFESYSGRDCYGIAFDSGWFVQAGLGDVTHCPMRLPGGKVVSLWCAELPQDVFEKVAADGLQLTRTCQSLMADCLSAAESGARRDVDGVLMLPAVDVRFAHGWLQPSFVHVDCGLPLQVSQRFCFAICEQGARCMVETFAEITGAPGSLPEVVDKFFGAAGPVVMWFSEDALTIGAAQAGQVVPFAIYAVTAEGFADPDHDFDLHHMRFGPRFFQRHASPPESLLSSAGPGGTRSDPGRTSDR</sequence>
<name>A0A1L7CI11_9CORY</name>
<dbReference type="AlphaFoldDB" id="A0A1L7CI11"/>
<protein>
    <submittedName>
        <fullName evidence="2">Uncharacterized protein</fullName>
    </submittedName>
</protein>